<feature type="chain" id="PRO_5035600336" description="Beta-lactamase-related domain-containing protein" evidence="1">
    <location>
        <begin position="20"/>
        <end position="393"/>
    </location>
</feature>
<name>A0A814FKU4_ADIRI</name>
<evidence type="ECO:0000256" key="1">
    <source>
        <dbReference type="SAM" id="SignalP"/>
    </source>
</evidence>
<gene>
    <name evidence="4" type="ORF">EDS130_LOCUS28033</name>
    <name evidence="3" type="ORF">XAT740_LOCUS12356</name>
</gene>
<comment type="caution">
    <text evidence="3">The sequence shown here is derived from an EMBL/GenBank/DDBJ whole genome shotgun (WGS) entry which is preliminary data.</text>
</comment>
<dbReference type="InterPro" id="IPR052907">
    <property type="entry name" value="Beta-lactamase/esterase"/>
</dbReference>
<proteinExistence type="predicted"/>
<keyword evidence="1" id="KW-0732">Signal</keyword>
<feature type="domain" description="Beta-lactamase-related" evidence="2">
    <location>
        <begin position="50"/>
        <end position="373"/>
    </location>
</feature>
<evidence type="ECO:0000313" key="4">
    <source>
        <dbReference type="EMBL" id="CAF1252074.1"/>
    </source>
</evidence>
<evidence type="ECO:0000313" key="3">
    <source>
        <dbReference type="EMBL" id="CAF0984362.1"/>
    </source>
</evidence>
<evidence type="ECO:0000259" key="2">
    <source>
        <dbReference type="Pfam" id="PF00144"/>
    </source>
</evidence>
<dbReference type="InterPro" id="IPR001466">
    <property type="entry name" value="Beta-lactam-related"/>
</dbReference>
<protein>
    <recommendedName>
        <fullName evidence="2">Beta-lactamase-related domain-containing protein</fullName>
    </recommendedName>
</protein>
<dbReference type="EMBL" id="CAJNOJ010000180">
    <property type="protein sequence ID" value="CAF1252074.1"/>
    <property type="molecule type" value="Genomic_DNA"/>
</dbReference>
<dbReference type="PANTHER" id="PTHR43319">
    <property type="entry name" value="BETA-LACTAMASE-RELATED"/>
    <property type="match status" value="1"/>
</dbReference>
<dbReference type="Proteomes" id="UP000663852">
    <property type="component" value="Unassembled WGS sequence"/>
</dbReference>
<evidence type="ECO:0000313" key="5">
    <source>
        <dbReference type="Proteomes" id="UP000663828"/>
    </source>
</evidence>
<feature type="signal peptide" evidence="1">
    <location>
        <begin position="1"/>
        <end position="19"/>
    </location>
</feature>
<dbReference type="PANTHER" id="PTHR43319:SF3">
    <property type="entry name" value="BETA-LACTAMASE-RELATED DOMAIN-CONTAINING PROTEIN"/>
    <property type="match status" value="1"/>
</dbReference>
<dbReference type="SUPFAM" id="SSF56601">
    <property type="entry name" value="beta-lactamase/transpeptidase-like"/>
    <property type="match status" value="1"/>
</dbReference>
<accession>A0A814FKU4</accession>
<dbReference type="OrthoDB" id="5946976at2759"/>
<dbReference type="AlphaFoldDB" id="A0A814FKU4"/>
<dbReference type="Gene3D" id="3.40.710.10">
    <property type="entry name" value="DD-peptidase/beta-lactamase superfamily"/>
    <property type="match status" value="1"/>
</dbReference>
<organism evidence="3 5">
    <name type="scientific">Adineta ricciae</name>
    <name type="common">Rotifer</name>
    <dbReference type="NCBI Taxonomy" id="249248"/>
    <lineage>
        <taxon>Eukaryota</taxon>
        <taxon>Metazoa</taxon>
        <taxon>Spiralia</taxon>
        <taxon>Gnathifera</taxon>
        <taxon>Rotifera</taxon>
        <taxon>Eurotatoria</taxon>
        <taxon>Bdelloidea</taxon>
        <taxon>Adinetida</taxon>
        <taxon>Adinetidae</taxon>
        <taxon>Adineta</taxon>
    </lineage>
</organism>
<sequence length="393" mass="44071">MMMHSLEILIVCFAIVSYSHPIDYNIYGTTAPGWEFVRDLFMQNFVDEKDLGAAVSIYHQGHLAVNLRGGWFDESKTIPYHDGALQLVFSTTKGVVAMAAALCVQRGLLDYSALVTKYWPEYGQHGKENTTVADILSHRAGLPHPSLPIPQYANWTAMIHSLEKQKPEWIPGTTHGYHSVTYGWLAGELVRRVDPKKRSFGQFIQDELAIPAQIEFYIGLPLNMQYRVSPVVAQLETKNILNETMLNLFSIWNDPAIHQAEIPAAIGMSNAWSIARLYAVFSGDVVNNRGHRMLNEDILKLATKSNTPSNEIDLIFQYYSSFSMGFHRYNRFLPAFGSDVFGHHGAGGSIGFAAPSKNFSFAYTMNRLGTDPSIVIDPRIQPILDRIAEKLNN</sequence>
<dbReference type="EMBL" id="CAJNOR010000696">
    <property type="protein sequence ID" value="CAF0984362.1"/>
    <property type="molecule type" value="Genomic_DNA"/>
</dbReference>
<dbReference type="Pfam" id="PF00144">
    <property type="entry name" value="Beta-lactamase"/>
    <property type="match status" value="1"/>
</dbReference>
<keyword evidence="5" id="KW-1185">Reference proteome</keyword>
<dbReference type="InterPro" id="IPR012338">
    <property type="entry name" value="Beta-lactam/transpept-like"/>
</dbReference>
<dbReference type="Proteomes" id="UP000663828">
    <property type="component" value="Unassembled WGS sequence"/>
</dbReference>
<reference evidence="3" key="1">
    <citation type="submission" date="2021-02" db="EMBL/GenBank/DDBJ databases">
        <authorList>
            <person name="Nowell W R."/>
        </authorList>
    </citation>
    <scope>NUCLEOTIDE SEQUENCE</scope>
</reference>